<name>A0A8J4TF18_CLAMG</name>
<dbReference type="EMBL" id="QNUK01000284">
    <property type="protein sequence ID" value="KAF5896246.1"/>
    <property type="molecule type" value="Genomic_DNA"/>
</dbReference>
<protein>
    <submittedName>
        <fullName evidence="2">AT-hook-containing transcription factor isoform X1</fullName>
    </submittedName>
</protein>
<feature type="non-terminal residue" evidence="2">
    <location>
        <position position="51"/>
    </location>
</feature>
<feature type="compositionally biased region" description="Polar residues" evidence="1">
    <location>
        <begin position="42"/>
        <end position="51"/>
    </location>
</feature>
<gene>
    <name evidence="2" type="ORF">DAT39_014042</name>
</gene>
<reference evidence="2" key="1">
    <citation type="submission" date="2020-07" db="EMBL/GenBank/DDBJ databases">
        <title>Clarias magur genome sequencing, assembly and annotation.</title>
        <authorList>
            <person name="Kushwaha B."/>
            <person name="Kumar R."/>
            <person name="Das P."/>
            <person name="Joshi C.G."/>
            <person name="Kumar D."/>
            <person name="Nagpure N.S."/>
            <person name="Pandey M."/>
            <person name="Agarwal S."/>
            <person name="Srivastava S."/>
            <person name="Singh M."/>
            <person name="Sahoo L."/>
            <person name="Jayasankar P."/>
            <person name="Meher P.K."/>
            <person name="Koringa P.G."/>
            <person name="Iquebal M.A."/>
            <person name="Das S.P."/>
            <person name="Bit A."/>
            <person name="Patnaik S."/>
            <person name="Patel N."/>
            <person name="Shah T.M."/>
            <person name="Hinsu A."/>
            <person name="Jena J.K."/>
        </authorList>
    </citation>
    <scope>NUCLEOTIDE SEQUENCE</scope>
    <source>
        <strain evidence="2">CIFAMagur01</strain>
        <tissue evidence="2">Testis</tissue>
    </source>
</reference>
<comment type="caution">
    <text evidence="2">The sequence shown here is derived from an EMBL/GenBank/DDBJ whole genome shotgun (WGS) entry which is preliminary data.</text>
</comment>
<proteinExistence type="predicted"/>
<evidence type="ECO:0000313" key="3">
    <source>
        <dbReference type="Proteomes" id="UP000727407"/>
    </source>
</evidence>
<feature type="non-terminal residue" evidence="2">
    <location>
        <position position="1"/>
    </location>
</feature>
<organism evidence="2 3">
    <name type="scientific">Clarias magur</name>
    <name type="common">Asian catfish</name>
    <name type="synonym">Macropteronotus magur</name>
    <dbReference type="NCBI Taxonomy" id="1594786"/>
    <lineage>
        <taxon>Eukaryota</taxon>
        <taxon>Metazoa</taxon>
        <taxon>Chordata</taxon>
        <taxon>Craniata</taxon>
        <taxon>Vertebrata</taxon>
        <taxon>Euteleostomi</taxon>
        <taxon>Actinopterygii</taxon>
        <taxon>Neopterygii</taxon>
        <taxon>Teleostei</taxon>
        <taxon>Ostariophysi</taxon>
        <taxon>Siluriformes</taxon>
        <taxon>Clariidae</taxon>
        <taxon>Clarias</taxon>
    </lineage>
</organism>
<dbReference type="Proteomes" id="UP000727407">
    <property type="component" value="Unassembled WGS sequence"/>
</dbReference>
<feature type="compositionally biased region" description="Polar residues" evidence="1">
    <location>
        <begin position="1"/>
        <end position="31"/>
    </location>
</feature>
<keyword evidence="3" id="KW-1185">Reference proteome</keyword>
<evidence type="ECO:0000313" key="2">
    <source>
        <dbReference type="EMBL" id="KAF5896246.1"/>
    </source>
</evidence>
<evidence type="ECO:0000256" key="1">
    <source>
        <dbReference type="SAM" id="MobiDB-lite"/>
    </source>
</evidence>
<dbReference type="AlphaFoldDB" id="A0A8J4TF18"/>
<accession>A0A8J4TF18</accession>
<feature type="region of interest" description="Disordered" evidence="1">
    <location>
        <begin position="1"/>
        <end position="51"/>
    </location>
</feature>
<sequence length="51" mass="5560">HSLSENGTRQGDQHVLSSNQDPSHLRSSSFTAPYHHGDHLKAQSSGQLANH</sequence>